<evidence type="ECO:0000256" key="2">
    <source>
        <dbReference type="ARBA" id="ARBA00005369"/>
    </source>
</evidence>
<evidence type="ECO:0000313" key="12">
    <source>
        <dbReference type="EMBL" id="GAA1645057.1"/>
    </source>
</evidence>
<dbReference type="NCBIfam" id="TIGR04364">
    <property type="entry name" value="methyltran_FxLD"/>
    <property type="match status" value="1"/>
</dbReference>
<organism evidence="12 13">
    <name type="scientific">Kribbella alba</name>
    <dbReference type="NCBI Taxonomy" id="190197"/>
    <lineage>
        <taxon>Bacteria</taxon>
        <taxon>Bacillati</taxon>
        <taxon>Actinomycetota</taxon>
        <taxon>Actinomycetes</taxon>
        <taxon>Propionibacteriales</taxon>
        <taxon>Kribbellaceae</taxon>
        <taxon>Kribbella</taxon>
    </lineage>
</organism>
<dbReference type="InterPro" id="IPR000682">
    <property type="entry name" value="PCMT"/>
</dbReference>
<dbReference type="EMBL" id="BAAANE010000007">
    <property type="protein sequence ID" value="GAA1645057.1"/>
    <property type="molecule type" value="Genomic_DNA"/>
</dbReference>
<evidence type="ECO:0000256" key="5">
    <source>
        <dbReference type="ARBA" id="ARBA00022490"/>
    </source>
</evidence>
<keyword evidence="6" id="KW-0489">Methyltransferase</keyword>
<comment type="subcellular location">
    <subcellularLocation>
        <location evidence="1">Cytoplasm</location>
    </subcellularLocation>
</comment>
<keyword evidence="8" id="KW-0949">S-adenosyl-L-methionine</keyword>
<evidence type="ECO:0000313" key="13">
    <source>
        <dbReference type="Proteomes" id="UP001501319"/>
    </source>
</evidence>
<evidence type="ECO:0000256" key="10">
    <source>
        <dbReference type="ARBA" id="ARBA00031323"/>
    </source>
</evidence>
<evidence type="ECO:0000256" key="4">
    <source>
        <dbReference type="ARBA" id="ARBA00013346"/>
    </source>
</evidence>
<dbReference type="InterPro" id="IPR029063">
    <property type="entry name" value="SAM-dependent_MTases_sf"/>
</dbReference>
<protein>
    <recommendedName>
        <fullName evidence="4">Protein-L-isoaspartate O-methyltransferase</fullName>
        <ecNumber evidence="3">2.1.1.77</ecNumber>
    </recommendedName>
    <alternativeName>
        <fullName evidence="11">L-isoaspartyl protein carboxyl methyltransferase</fullName>
    </alternativeName>
    <alternativeName>
        <fullName evidence="9">Protein L-isoaspartyl methyltransferase</fullName>
    </alternativeName>
    <alternativeName>
        <fullName evidence="10">Protein-beta-aspartate methyltransferase</fullName>
    </alternativeName>
</protein>
<dbReference type="RefSeq" id="WP_344113212.1">
    <property type="nucleotide sequence ID" value="NZ_BAAANE010000007.1"/>
</dbReference>
<evidence type="ECO:0000256" key="7">
    <source>
        <dbReference type="ARBA" id="ARBA00022679"/>
    </source>
</evidence>
<evidence type="ECO:0000256" key="6">
    <source>
        <dbReference type="ARBA" id="ARBA00022603"/>
    </source>
</evidence>
<evidence type="ECO:0000256" key="11">
    <source>
        <dbReference type="ARBA" id="ARBA00031350"/>
    </source>
</evidence>
<reference evidence="13" key="1">
    <citation type="journal article" date="2019" name="Int. J. Syst. Evol. Microbiol.">
        <title>The Global Catalogue of Microorganisms (GCM) 10K type strain sequencing project: providing services to taxonomists for standard genome sequencing and annotation.</title>
        <authorList>
            <consortium name="The Broad Institute Genomics Platform"/>
            <consortium name="The Broad Institute Genome Sequencing Center for Infectious Disease"/>
            <person name="Wu L."/>
            <person name="Ma J."/>
        </authorList>
    </citation>
    <scope>NUCLEOTIDE SEQUENCE [LARGE SCALE GENOMIC DNA]</scope>
    <source>
        <strain evidence="13">JCM 14306</strain>
    </source>
</reference>
<gene>
    <name evidence="12" type="ORF">GCM10009744_39680</name>
</gene>
<proteinExistence type="inferred from homology"/>
<dbReference type="PANTHER" id="PTHR11579:SF0">
    <property type="entry name" value="PROTEIN-L-ISOASPARTATE(D-ASPARTATE) O-METHYLTRANSFERASE"/>
    <property type="match status" value="1"/>
</dbReference>
<dbReference type="InterPro" id="IPR027573">
    <property type="entry name" value="Methyltran_FxLD"/>
</dbReference>
<keyword evidence="13" id="KW-1185">Reference proteome</keyword>
<comment type="similarity">
    <text evidence="2">Belongs to the methyltransferase superfamily. L-isoaspartyl/D-aspartyl protein methyltransferase family.</text>
</comment>
<dbReference type="PANTHER" id="PTHR11579">
    <property type="entry name" value="PROTEIN-L-ISOASPARTATE O-METHYLTRANSFERASE"/>
    <property type="match status" value="1"/>
</dbReference>
<comment type="caution">
    <text evidence="12">The sequence shown here is derived from an EMBL/GenBank/DDBJ whole genome shotgun (WGS) entry which is preliminary data.</text>
</comment>
<dbReference type="CDD" id="cd02440">
    <property type="entry name" value="AdoMet_MTases"/>
    <property type="match status" value="1"/>
</dbReference>
<evidence type="ECO:0000256" key="3">
    <source>
        <dbReference type="ARBA" id="ARBA00011890"/>
    </source>
</evidence>
<dbReference type="SUPFAM" id="SSF53335">
    <property type="entry name" value="S-adenosyl-L-methionine-dependent methyltransferases"/>
    <property type="match status" value="1"/>
</dbReference>
<evidence type="ECO:0000256" key="9">
    <source>
        <dbReference type="ARBA" id="ARBA00030757"/>
    </source>
</evidence>
<dbReference type="Gene3D" id="3.40.50.150">
    <property type="entry name" value="Vaccinia Virus protein VP39"/>
    <property type="match status" value="1"/>
</dbReference>
<dbReference type="EC" id="2.1.1.77" evidence="3"/>
<dbReference type="Pfam" id="PF01135">
    <property type="entry name" value="PCMT"/>
    <property type="match status" value="1"/>
</dbReference>
<evidence type="ECO:0000256" key="8">
    <source>
        <dbReference type="ARBA" id="ARBA00022691"/>
    </source>
</evidence>
<keyword evidence="5" id="KW-0963">Cytoplasm</keyword>
<name>A0ABP4RFI4_9ACTN</name>
<keyword evidence="7" id="KW-0808">Transferase</keyword>
<dbReference type="Proteomes" id="UP001501319">
    <property type="component" value="Unassembled WGS sequence"/>
</dbReference>
<accession>A0ABP4RFI4</accession>
<evidence type="ECO:0000256" key="1">
    <source>
        <dbReference type="ARBA" id="ARBA00004496"/>
    </source>
</evidence>
<sequence length="403" mass="43489">MTAADNERYAGTLRATLTEQLVAQGSITDERVAAAFRVVPRHEFVPLVPLEVAYADDVVLMKRDDSGVAISSVSQPAVMAVMLEQADIRSGHRVLEIGSGGYNAALLSELVGPGGEVTTIDIDADVIDRARQGLAAAGYDNVRVVQADGEFGSPESAPYDRILVTVTAWDIASAWMDQLAEHGRIVVPLRLRGQTRSIALDRTTGGSLRSRSMALCGFVCMQGAGAGCERLVGMHQDQVSLRFDTDQEVVEPPEEVLKLPRVVVWSGVLVNREEPLSDLNLWLAASRPGYCILAAQRSAVKKGLVSAIPSWGTSATIADDTLTYLTSRRTADEEVVELGATSHGAAAAEHAESLAGEIRRWNHDYRQGPDPVLHVHPADTPATRLPPGFHLTRPHTHLTFTWP</sequence>